<name>A0A848L119_9ACTN</name>
<feature type="DNA-binding region" description="H-T-H motif" evidence="2">
    <location>
        <begin position="19"/>
        <end position="38"/>
    </location>
</feature>
<keyword evidence="5" id="KW-1185">Reference proteome</keyword>
<dbReference type="InterPro" id="IPR001647">
    <property type="entry name" value="HTH_TetR"/>
</dbReference>
<protein>
    <submittedName>
        <fullName evidence="4">TetR/AcrR family transcriptional regulator</fullName>
    </submittedName>
</protein>
<dbReference type="PRINTS" id="PR00455">
    <property type="entry name" value="HTHTETR"/>
</dbReference>
<dbReference type="Proteomes" id="UP000550729">
    <property type="component" value="Unassembled WGS sequence"/>
</dbReference>
<comment type="caution">
    <text evidence="4">The sequence shown here is derived from an EMBL/GenBank/DDBJ whole genome shotgun (WGS) entry which is preliminary data.</text>
</comment>
<dbReference type="InterPro" id="IPR009057">
    <property type="entry name" value="Homeodomain-like_sf"/>
</dbReference>
<dbReference type="RefSeq" id="WP_170194830.1">
    <property type="nucleotide sequence ID" value="NZ_JABBNB010000013.1"/>
</dbReference>
<dbReference type="InterPro" id="IPR050109">
    <property type="entry name" value="HTH-type_TetR-like_transc_reg"/>
</dbReference>
<dbReference type="PROSITE" id="PS50977">
    <property type="entry name" value="HTH_TETR_2"/>
    <property type="match status" value="2"/>
</dbReference>
<feature type="DNA-binding region" description="H-T-H motif" evidence="2">
    <location>
        <begin position="221"/>
        <end position="240"/>
    </location>
</feature>
<dbReference type="GO" id="GO:0003700">
    <property type="term" value="F:DNA-binding transcription factor activity"/>
    <property type="evidence" value="ECO:0007669"/>
    <property type="project" value="TreeGrafter"/>
</dbReference>
<dbReference type="Pfam" id="PF00440">
    <property type="entry name" value="TetR_N"/>
    <property type="match status" value="2"/>
</dbReference>
<dbReference type="EMBL" id="JABBNB010000013">
    <property type="protein sequence ID" value="NMO02323.1"/>
    <property type="molecule type" value="Genomic_DNA"/>
</dbReference>
<evidence type="ECO:0000313" key="4">
    <source>
        <dbReference type="EMBL" id="NMO02323.1"/>
    </source>
</evidence>
<evidence type="ECO:0000259" key="3">
    <source>
        <dbReference type="PROSITE" id="PS50977"/>
    </source>
</evidence>
<keyword evidence="1 2" id="KW-0238">DNA-binding</keyword>
<dbReference type="Gene3D" id="1.10.10.60">
    <property type="entry name" value="Homeodomain-like"/>
    <property type="match status" value="2"/>
</dbReference>
<reference evidence="4 5" key="1">
    <citation type="submission" date="2020-04" db="EMBL/GenBank/DDBJ databases">
        <title>Gordonia sp. nov. TBRC 11910.</title>
        <authorList>
            <person name="Suriyachadkun C."/>
        </authorList>
    </citation>
    <scope>NUCLEOTIDE SEQUENCE [LARGE SCALE GENOMIC DNA]</scope>
    <source>
        <strain evidence="4 5">TBRC 11910</strain>
    </source>
</reference>
<dbReference type="PANTHER" id="PTHR30055:SF237">
    <property type="entry name" value="TRANSCRIPTIONAL REPRESSOR MCE3R"/>
    <property type="match status" value="1"/>
</dbReference>
<feature type="domain" description="HTH tetR-type" evidence="3">
    <location>
        <begin position="1"/>
        <end position="56"/>
    </location>
</feature>
<evidence type="ECO:0000256" key="1">
    <source>
        <dbReference type="ARBA" id="ARBA00023125"/>
    </source>
</evidence>
<accession>A0A848L119</accession>
<evidence type="ECO:0000313" key="5">
    <source>
        <dbReference type="Proteomes" id="UP000550729"/>
    </source>
</evidence>
<proteinExistence type="predicted"/>
<organism evidence="4 5">
    <name type="scientific">Gordonia asplenii</name>
    <dbReference type="NCBI Taxonomy" id="2725283"/>
    <lineage>
        <taxon>Bacteria</taxon>
        <taxon>Bacillati</taxon>
        <taxon>Actinomycetota</taxon>
        <taxon>Actinomycetes</taxon>
        <taxon>Mycobacteriales</taxon>
        <taxon>Gordoniaceae</taxon>
        <taxon>Gordonia</taxon>
    </lineage>
</organism>
<dbReference type="SUPFAM" id="SSF46689">
    <property type="entry name" value="Homeodomain-like"/>
    <property type="match status" value="2"/>
</dbReference>
<dbReference type="PANTHER" id="PTHR30055">
    <property type="entry name" value="HTH-TYPE TRANSCRIPTIONAL REGULATOR RUTR"/>
    <property type="match status" value="1"/>
</dbReference>
<dbReference type="AlphaFoldDB" id="A0A848L119"/>
<dbReference type="Gene3D" id="1.10.357.10">
    <property type="entry name" value="Tetracycline Repressor, domain 2"/>
    <property type="match status" value="2"/>
</dbReference>
<sequence length="384" mass="42311">MIARHAAALFAERGFDAVRMDDIAAACGITARAVYRHYQNKQALLSHIVTTSQDRFLRSVTDEASGPDDLAALLTQLVTASLDSPHFAVLWQREARYLAPDEITLLRGRLDRIVERITRAIQAATPALSARHAEIRGWAVLSAITSPGHHDLALPRPQYDDLLVRACHSAIRAAPDAPRERFADTVRTRTDAAGATLSSRREQILAAAARAFRRTGYGSVGNSEIGAAVGIAGPAIYRHFDAKSEILVELIRRYLEWLTHSLITHMARADGEEPESVLRMVVRGYVQAGLDSPDLLAVRITEWSSLPPADADRLGRWDADLRSEWDLWVNRARPALSRAAAHALSLVTTTMIDDTLRVGRLHALTELPAELEAMAYGVLTETTW</sequence>
<feature type="domain" description="HTH tetR-type" evidence="3">
    <location>
        <begin position="198"/>
        <end position="258"/>
    </location>
</feature>
<gene>
    <name evidence="4" type="ORF">HH308_13980</name>
</gene>
<dbReference type="GO" id="GO:0000976">
    <property type="term" value="F:transcription cis-regulatory region binding"/>
    <property type="evidence" value="ECO:0007669"/>
    <property type="project" value="TreeGrafter"/>
</dbReference>
<evidence type="ECO:0000256" key="2">
    <source>
        <dbReference type="PROSITE-ProRule" id="PRU00335"/>
    </source>
</evidence>